<keyword evidence="3" id="KW-0547">Nucleotide-binding</keyword>
<dbReference type="GO" id="GO:0005524">
    <property type="term" value="F:ATP binding"/>
    <property type="evidence" value="ECO:0007669"/>
    <property type="project" value="UniProtKB-KW"/>
</dbReference>
<keyword evidence="4 6" id="KW-0067">ATP-binding</keyword>
<dbReference type="InterPro" id="IPR003439">
    <property type="entry name" value="ABC_transporter-like_ATP-bd"/>
</dbReference>
<dbReference type="Proteomes" id="UP000078224">
    <property type="component" value="Unassembled WGS sequence"/>
</dbReference>
<keyword evidence="6" id="KW-0378">Hydrolase</keyword>
<dbReference type="PANTHER" id="PTHR42734">
    <property type="entry name" value="METAL TRANSPORT SYSTEM ATP-BINDING PROTEIN TM_0124-RELATED"/>
    <property type="match status" value="1"/>
</dbReference>
<dbReference type="GO" id="GO:0016887">
    <property type="term" value="F:ATP hydrolysis activity"/>
    <property type="evidence" value="ECO:0007669"/>
    <property type="project" value="InterPro"/>
</dbReference>
<evidence type="ECO:0000256" key="4">
    <source>
        <dbReference type="ARBA" id="ARBA00022840"/>
    </source>
</evidence>
<dbReference type="InterPro" id="IPR003593">
    <property type="entry name" value="AAA+_ATPase"/>
</dbReference>
<comment type="caution">
    <text evidence="6">The sequence shown here is derived from an EMBL/GenBank/DDBJ whole genome shotgun (WGS) entry which is preliminary data.</text>
</comment>
<name>A0A1B7JR59_9GAMM</name>
<feature type="domain" description="ABC transporter" evidence="5">
    <location>
        <begin position="1"/>
        <end position="239"/>
    </location>
</feature>
<dbReference type="InterPro" id="IPR017871">
    <property type="entry name" value="ABC_transporter-like_CS"/>
</dbReference>
<protein>
    <submittedName>
        <fullName evidence="6">ATP-binding component of an ABC superfamily hemin transporter</fullName>
        <ecNumber evidence="6">3.6.1.15</ecNumber>
        <ecNumber evidence="6">3.6.1.3</ecNumber>
    </submittedName>
</protein>
<dbReference type="Gene3D" id="3.40.50.300">
    <property type="entry name" value="P-loop containing nucleotide triphosphate hydrolases"/>
    <property type="match status" value="1"/>
</dbReference>
<evidence type="ECO:0000313" key="7">
    <source>
        <dbReference type="Proteomes" id="UP000078224"/>
    </source>
</evidence>
<dbReference type="PANTHER" id="PTHR42734:SF6">
    <property type="entry name" value="MOLYBDATE IMPORT ATP-BINDING PROTEIN MOLC"/>
    <property type="match status" value="1"/>
</dbReference>
<dbReference type="PROSITE" id="PS50893">
    <property type="entry name" value="ABC_TRANSPORTER_2"/>
    <property type="match status" value="1"/>
</dbReference>
<dbReference type="OrthoDB" id="5292475at2"/>
<dbReference type="EMBL" id="LXEW01000037">
    <property type="protein sequence ID" value="OAT50399.1"/>
    <property type="molecule type" value="Genomic_DNA"/>
</dbReference>
<accession>A0A1B7JR59</accession>
<dbReference type="InterPro" id="IPR027417">
    <property type="entry name" value="P-loop_NTPase"/>
</dbReference>
<comment type="similarity">
    <text evidence="1">Belongs to the ABC transporter superfamily.</text>
</comment>
<evidence type="ECO:0000259" key="5">
    <source>
        <dbReference type="PROSITE" id="PS50893"/>
    </source>
</evidence>
<evidence type="ECO:0000256" key="3">
    <source>
        <dbReference type="ARBA" id="ARBA00022741"/>
    </source>
</evidence>
<dbReference type="EC" id="3.6.1.3" evidence="6"/>
<dbReference type="Pfam" id="PF00005">
    <property type="entry name" value="ABC_tran"/>
    <property type="match status" value="1"/>
</dbReference>
<proteinExistence type="inferred from homology"/>
<dbReference type="PATRIC" id="fig|1354272.4.peg.2607"/>
<keyword evidence="2" id="KW-0813">Transport</keyword>
<dbReference type="SMART" id="SM00382">
    <property type="entry name" value="AAA"/>
    <property type="match status" value="1"/>
</dbReference>
<reference evidence="6 7" key="1">
    <citation type="submission" date="2016-04" db="EMBL/GenBank/DDBJ databases">
        <title>ATOL: Assembling a taxonomically balanced genome-scale reconstruction of the evolutionary history of the Enterobacteriaceae.</title>
        <authorList>
            <person name="Plunkett G.III."/>
            <person name="Neeno-Eckwall E.C."/>
            <person name="Glasner J.D."/>
            <person name="Perna N.T."/>
        </authorList>
    </citation>
    <scope>NUCLEOTIDE SEQUENCE [LARGE SCALE GENOMIC DNA]</scope>
    <source>
        <strain evidence="6 7">ATCC 35613</strain>
    </source>
</reference>
<dbReference type="RefSeq" id="WP_068909195.1">
    <property type="nucleotide sequence ID" value="NZ_LXEW01000037.1"/>
</dbReference>
<dbReference type="EC" id="3.6.1.15" evidence="6"/>
<evidence type="ECO:0000256" key="1">
    <source>
        <dbReference type="ARBA" id="ARBA00005417"/>
    </source>
</evidence>
<organism evidence="6 7">
    <name type="scientific">Providencia heimbachae ATCC 35613</name>
    <dbReference type="NCBI Taxonomy" id="1354272"/>
    <lineage>
        <taxon>Bacteria</taxon>
        <taxon>Pseudomonadati</taxon>
        <taxon>Pseudomonadota</taxon>
        <taxon>Gammaproteobacteria</taxon>
        <taxon>Enterobacterales</taxon>
        <taxon>Morganellaceae</taxon>
        <taxon>Providencia</taxon>
    </lineage>
</organism>
<evidence type="ECO:0000313" key="6">
    <source>
        <dbReference type="EMBL" id="OAT50399.1"/>
    </source>
</evidence>
<evidence type="ECO:0000256" key="2">
    <source>
        <dbReference type="ARBA" id="ARBA00022448"/>
    </source>
</evidence>
<dbReference type="AlphaFoldDB" id="A0A1B7JR59"/>
<dbReference type="InterPro" id="IPR050153">
    <property type="entry name" value="Metal_Ion_Import_ABC"/>
</dbReference>
<dbReference type="PROSITE" id="PS00211">
    <property type="entry name" value="ABC_TRANSPORTER_1"/>
    <property type="match status" value="1"/>
</dbReference>
<gene>
    <name evidence="6" type="ORF">M998_2561</name>
</gene>
<dbReference type="FunFam" id="3.40.50.300:FF:000134">
    <property type="entry name" value="Iron-enterobactin ABC transporter ATP-binding protein"/>
    <property type="match status" value="1"/>
</dbReference>
<sequence length="261" mass="28577">MKIMTLCNLAIGYHHKSIIEGINLTLAEGAITCLLGANGCGKTTLMKTLLGLLPAIQGDIFLKDKSIKSLKQSDIARVIAYVPQAHDTPFTFTVMDMVMMGLTPHIALFSVPKEKERILALQQLDKLGIKYLAPRLYSTLSGGEKQLVLIARALIQNPLLLIMDEPAASLDFGNQIRLLQRIEQLKTLGITVLMSTHHPQHAAAIADNVILLDKQQKARQGTSKSMLTLTNLAALYCVDEQSIMAHFQLPSTFTCEGQGLC</sequence>
<keyword evidence="7" id="KW-1185">Reference proteome</keyword>
<dbReference type="SUPFAM" id="SSF52540">
    <property type="entry name" value="P-loop containing nucleoside triphosphate hydrolases"/>
    <property type="match status" value="1"/>
</dbReference>